<protein>
    <submittedName>
        <fullName evidence="1">Uncharacterized protein</fullName>
    </submittedName>
</protein>
<dbReference type="EMBL" id="QTSX02005757">
    <property type="protein sequence ID" value="KAJ9057894.1"/>
    <property type="molecule type" value="Genomic_DNA"/>
</dbReference>
<organism evidence="1 2">
    <name type="scientific">Entomophthora muscae</name>
    <dbReference type="NCBI Taxonomy" id="34485"/>
    <lineage>
        <taxon>Eukaryota</taxon>
        <taxon>Fungi</taxon>
        <taxon>Fungi incertae sedis</taxon>
        <taxon>Zoopagomycota</taxon>
        <taxon>Entomophthoromycotina</taxon>
        <taxon>Entomophthoromycetes</taxon>
        <taxon>Entomophthorales</taxon>
        <taxon>Entomophthoraceae</taxon>
        <taxon>Entomophthora</taxon>
    </lineage>
</organism>
<name>A0ACC2S694_9FUNG</name>
<proteinExistence type="predicted"/>
<comment type="caution">
    <text evidence="1">The sequence shown here is derived from an EMBL/GenBank/DDBJ whole genome shotgun (WGS) entry which is preliminary data.</text>
</comment>
<sequence>MRVSAAILSRFSFKASISPYNAFKFLSKTNLTKSYSTSNATSNNDSFDFRVNEPDSATVELERSDSVLEEIDVFTNTKVFADSSSDWSRSFYGVGSKPFDKEISDILLAPLDSSDIEIKPDGLLYLPEIKYRRILNRAFGPGAWGLVPRGPTSVTTKNLSREYALICHGRFVSQARGEQDYFDRADISVAAEGAKSNALTRCCKDLGIASELWDPSFIRKFKAEKAEQVWAEHQGTKKRRLLWRLKGNSLEYPYRA</sequence>
<keyword evidence="2" id="KW-1185">Reference proteome</keyword>
<evidence type="ECO:0000313" key="1">
    <source>
        <dbReference type="EMBL" id="KAJ9057894.1"/>
    </source>
</evidence>
<reference evidence="1" key="1">
    <citation type="submission" date="2022-04" db="EMBL/GenBank/DDBJ databases">
        <title>Genome of the entomopathogenic fungus Entomophthora muscae.</title>
        <authorList>
            <person name="Elya C."/>
            <person name="Lovett B.R."/>
            <person name="Lee E."/>
            <person name="Macias A.M."/>
            <person name="Hajek A.E."/>
            <person name="De Bivort B.L."/>
            <person name="Kasson M.T."/>
            <person name="De Fine Licht H.H."/>
            <person name="Stajich J.E."/>
        </authorList>
    </citation>
    <scope>NUCLEOTIDE SEQUENCE</scope>
    <source>
        <strain evidence="1">Berkeley</strain>
    </source>
</reference>
<evidence type="ECO:0000313" key="2">
    <source>
        <dbReference type="Proteomes" id="UP001165960"/>
    </source>
</evidence>
<gene>
    <name evidence="1" type="ORF">DSO57_1018070</name>
</gene>
<dbReference type="Proteomes" id="UP001165960">
    <property type="component" value="Unassembled WGS sequence"/>
</dbReference>
<accession>A0ACC2S694</accession>